<dbReference type="PANTHER" id="PTHR12296:SF31">
    <property type="entry name" value="DENN (AEX-3) DOMAIN PROTEIN (AFU_ORTHOLOGUE AFUA_6G11200)"/>
    <property type="match status" value="1"/>
</dbReference>
<dbReference type="PROSITE" id="PS50211">
    <property type="entry name" value="DENN"/>
    <property type="match status" value="1"/>
</dbReference>
<protein>
    <recommendedName>
        <fullName evidence="3">UDENN domain-containing protein</fullName>
    </recommendedName>
</protein>
<reference evidence="4" key="1">
    <citation type="submission" date="2021-07" db="EMBL/GenBank/DDBJ databases">
        <authorList>
            <person name="Durling M."/>
        </authorList>
    </citation>
    <scope>NUCLEOTIDE SEQUENCE</scope>
</reference>
<comment type="caution">
    <text evidence="4">The sequence shown here is derived from an EMBL/GenBank/DDBJ whole genome shotgun (WGS) entry which is preliminary data.</text>
</comment>
<dbReference type="SMART" id="SM00800">
    <property type="entry name" value="uDENN"/>
    <property type="match status" value="1"/>
</dbReference>
<dbReference type="InterPro" id="IPR005113">
    <property type="entry name" value="uDENN_dom"/>
</dbReference>
<feature type="compositionally biased region" description="Basic residues" evidence="2">
    <location>
        <begin position="791"/>
        <end position="802"/>
    </location>
</feature>
<proteinExistence type="predicted"/>
<dbReference type="OrthoDB" id="6019893at2759"/>
<feature type="compositionally biased region" description="Acidic residues" evidence="2">
    <location>
        <begin position="689"/>
        <end position="700"/>
    </location>
</feature>
<feature type="compositionally biased region" description="Polar residues" evidence="2">
    <location>
        <begin position="854"/>
        <end position="865"/>
    </location>
</feature>
<dbReference type="AlphaFoldDB" id="A0A9N9L7N4"/>
<sequence>MGPSLNAHSFRPRTSDREGRPMTRDNDQNLIIPSRTSSLHSRITQPIPSTLSSKPQQRTPKTLTHAYMVCGVGREPSQWVKAPPPSQGKIGHMKGAVGQFWLPEILGSSPRLEQDNEIARALHAAMRACFPHDVEICTGRSQPHCVHHSFVLQQDSSHTLYGIALRVWSRADDKRAETIRDLRRRTESDFYDSPDETYWIPYCLSFLSRYPLYNLLGDYLRGMWIHWNKATNLFHAEEVSRILSFPAPRLNDLVRIDMKDYALCYQFPSSPTGFQNFAMWPLFSCLSIPNIVGVIEAALSPTRRIIFVSHYPAMLTVAAETIRFCVRVYEWSGLYVPVVHARHAKELVDEPGPYILGITAECRSLFNAPTDALVVDLDRNFVLTSSPPTALTAGQRTKMITRITQALAGDVTPSGVPQHLRSAYGGGKLVPAGQIIVMRGEVESIQDPEWWAQDPVMAVMDHVCEKMGRNTGMKAVFGGSQKKPLMTKVSMRHLNEIVRERNQYSRDALEAWQDFINLKGRMDTELGKVSKRNNYLSEEIESWKQQFLKFQSFAEQLTKETQDLKVKIENHKRENKRLTGLIDQQRDDAQRLTTRLSGTEKQRDDALEALVLQQEIAEELERERKRNKKELAGLQQTNLTILRQRDEAQRVVLHLRSLIGGQAHHMEHLVSTLGKSPDLAEYIEADADEDAEGPNDGAEEGQEKNDNLTVTPRYKGRDDKNPDMETRLRNGLRNSKRYSQMSIVDVADRHLRDKTDAIAHIIRNISDQCAAAVEGLQLAHDAEMEEELANRRHQRRVRHRHSNTSNASVSDDGGQSENGEDSLLHPSGRASTIPPTPDLIHNRSSTAMSISSINTTPERNSQQYGIGNDIPTKIVEDSDEENHGRRSENESEHTTKATLLHRPAGARISALGGR</sequence>
<dbReference type="InterPro" id="IPR037516">
    <property type="entry name" value="Tripartite_DENN"/>
</dbReference>
<dbReference type="InterPro" id="IPR001194">
    <property type="entry name" value="cDENN_dom"/>
</dbReference>
<dbReference type="GO" id="GO:0031410">
    <property type="term" value="C:cytoplasmic vesicle"/>
    <property type="evidence" value="ECO:0007669"/>
    <property type="project" value="TreeGrafter"/>
</dbReference>
<feature type="compositionally biased region" description="Basic and acidic residues" evidence="2">
    <location>
        <begin position="715"/>
        <end position="727"/>
    </location>
</feature>
<accession>A0A9N9L7N4</accession>
<dbReference type="PANTHER" id="PTHR12296">
    <property type="entry name" value="DENN DOMAIN-CONTAINING PROTEIN 4"/>
    <property type="match status" value="1"/>
</dbReference>
<dbReference type="SMART" id="SM00799">
    <property type="entry name" value="DENN"/>
    <property type="match status" value="1"/>
</dbReference>
<feature type="compositionally biased region" description="Basic and acidic residues" evidence="2">
    <location>
        <begin position="881"/>
        <end position="895"/>
    </location>
</feature>
<organism evidence="4 5">
    <name type="scientific">Hymenoscyphus fraxineus</name>
    <dbReference type="NCBI Taxonomy" id="746836"/>
    <lineage>
        <taxon>Eukaryota</taxon>
        <taxon>Fungi</taxon>
        <taxon>Dikarya</taxon>
        <taxon>Ascomycota</taxon>
        <taxon>Pezizomycotina</taxon>
        <taxon>Leotiomycetes</taxon>
        <taxon>Helotiales</taxon>
        <taxon>Helotiaceae</taxon>
        <taxon>Hymenoscyphus</taxon>
    </lineage>
</organism>
<dbReference type="InterPro" id="IPR043153">
    <property type="entry name" value="DENN_C"/>
</dbReference>
<feature type="coiled-coil region" evidence="1">
    <location>
        <begin position="554"/>
        <end position="637"/>
    </location>
</feature>
<evidence type="ECO:0000313" key="4">
    <source>
        <dbReference type="EMBL" id="CAG8960974.1"/>
    </source>
</evidence>
<dbReference type="GO" id="GO:0032483">
    <property type="term" value="P:regulation of Rab protein signal transduction"/>
    <property type="evidence" value="ECO:0007669"/>
    <property type="project" value="TreeGrafter"/>
</dbReference>
<keyword evidence="5" id="KW-1185">Reference proteome</keyword>
<evidence type="ECO:0000256" key="2">
    <source>
        <dbReference type="SAM" id="MobiDB-lite"/>
    </source>
</evidence>
<dbReference type="Gene3D" id="3.40.50.11500">
    <property type="match status" value="1"/>
</dbReference>
<feature type="region of interest" description="Disordered" evidence="2">
    <location>
        <begin position="689"/>
        <end position="727"/>
    </location>
</feature>
<keyword evidence="1" id="KW-0175">Coiled coil</keyword>
<feature type="domain" description="UDENN" evidence="3">
    <location>
        <begin position="83"/>
        <end position="529"/>
    </location>
</feature>
<dbReference type="InterPro" id="IPR051696">
    <property type="entry name" value="DENN_Domain_GEFs"/>
</dbReference>
<feature type="region of interest" description="Disordered" evidence="2">
    <location>
        <begin position="1"/>
        <end position="60"/>
    </location>
</feature>
<feature type="region of interest" description="Disordered" evidence="2">
    <location>
        <begin position="785"/>
        <end position="842"/>
    </location>
</feature>
<dbReference type="Pfam" id="PF02141">
    <property type="entry name" value="DENN"/>
    <property type="match status" value="1"/>
</dbReference>
<dbReference type="Pfam" id="PF03456">
    <property type="entry name" value="uDENN"/>
    <property type="match status" value="1"/>
</dbReference>
<feature type="compositionally biased region" description="Polar residues" evidence="2">
    <location>
        <begin position="28"/>
        <end position="60"/>
    </location>
</feature>
<feature type="region of interest" description="Disordered" evidence="2">
    <location>
        <begin position="854"/>
        <end position="914"/>
    </location>
</feature>
<feature type="compositionally biased region" description="Polar residues" evidence="2">
    <location>
        <begin position="803"/>
        <end position="817"/>
    </location>
</feature>
<evidence type="ECO:0000256" key="1">
    <source>
        <dbReference type="SAM" id="Coils"/>
    </source>
</evidence>
<dbReference type="Proteomes" id="UP000696280">
    <property type="component" value="Unassembled WGS sequence"/>
</dbReference>
<name>A0A9N9L7N4_9HELO</name>
<evidence type="ECO:0000313" key="5">
    <source>
        <dbReference type="Proteomes" id="UP000696280"/>
    </source>
</evidence>
<dbReference type="EMBL" id="CAJVRL010000103">
    <property type="protein sequence ID" value="CAG8960974.1"/>
    <property type="molecule type" value="Genomic_DNA"/>
</dbReference>
<gene>
    <name evidence="4" type="ORF">HYFRA_00002512</name>
</gene>
<feature type="compositionally biased region" description="Basic and acidic residues" evidence="2">
    <location>
        <begin position="13"/>
        <end position="27"/>
    </location>
</feature>
<evidence type="ECO:0000259" key="3">
    <source>
        <dbReference type="PROSITE" id="PS50211"/>
    </source>
</evidence>